<keyword evidence="1" id="KW-0812">Transmembrane</keyword>
<feature type="domain" description="Rhodopsin" evidence="2">
    <location>
        <begin position="4"/>
        <end position="219"/>
    </location>
</feature>
<keyword evidence="1" id="KW-1133">Transmembrane helix</keyword>
<dbReference type="Proteomes" id="UP000309340">
    <property type="component" value="Unassembled WGS sequence"/>
</dbReference>
<sequence>MSIRNPLRAKLYPDDIALLAATALATIQTILVIAAADHGLGKTPKLLGDSSQETVDKIVYASDAIFLVALFLSKISVLLLELRMSPEKWHVMLTKGGLAACGAALVACLVITRLTVSGQYTRWIAVFCLDVAFELYIYAVILRMLIALQRNASKKMKATVMFSLRLPVIIFAAFRLHELSNFRTSTSPLFDRVLFVVWTQTELAYSLAAATIPILMPFLIGLNTGLGAFDRDNMIIQTQQDSSLNQRSGYGIHSMKRSHVSRASQVETQGRLTGPCRFFVPQIRGDNVMYKSSLVSPQADQRSVGSDDSTRGIIRKTVDVSFSPSSPYETKDM</sequence>
<proteinExistence type="predicted"/>
<feature type="transmembrane region" description="Helical" evidence="1">
    <location>
        <begin position="58"/>
        <end position="80"/>
    </location>
</feature>
<dbReference type="STRING" id="329884.A0A4U0X7T6"/>
<name>A0A4U0X7T6_9PEZI</name>
<organism evidence="3 4">
    <name type="scientific">Friedmanniomyces simplex</name>
    <dbReference type="NCBI Taxonomy" id="329884"/>
    <lineage>
        <taxon>Eukaryota</taxon>
        <taxon>Fungi</taxon>
        <taxon>Dikarya</taxon>
        <taxon>Ascomycota</taxon>
        <taxon>Pezizomycotina</taxon>
        <taxon>Dothideomycetes</taxon>
        <taxon>Dothideomycetidae</taxon>
        <taxon>Mycosphaerellales</taxon>
        <taxon>Teratosphaeriaceae</taxon>
        <taxon>Friedmanniomyces</taxon>
    </lineage>
</organism>
<dbReference type="Pfam" id="PF20684">
    <property type="entry name" value="Fung_rhodopsin"/>
    <property type="match status" value="1"/>
</dbReference>
<reference evidence="3 4" key="1">
    <citation type="submission" date="2017-03" db="EMBL/GenBank/DDBJ databases">
        <title>Genomes of endolithic fungi from Antarctica.</title>
        <authorList>
            <person name="Coleine C."/>
            <person name="Masonjones S."/>
            <person name="Stajich J.E."/>
        </authorList>
    </citation>
    <scope>NUCLEOTIDE SEQUENCE [LARGE SCALE GENOMIC DNA]</scope>
    <source>
        <strain evidence="3 4">CCFEE 5184</strain>
    </source>
</reference>
<protein>
    <recommendedName>
        <fullName evidence="2">Rhodopsin domain-containing protein</fullName>
    </recommendedName>
</protein>
<evidence type="ECO:0000256" key="1">
    <source>
        <dbReference type="SAM" id="Phobius"/>
    </source>
</evidence>
<evidence type="ECO:0000259" key="2">
    <source>
        <dbReference type="Pfam" id="PF20684"/>
    </source>
</evidence>
<feature type="transmembrane region" description="Helical" evidence="1">
    <location>
        <begin position="124"/>
        <end position="146"/>
    </location>
</feature>
<evidence type="ECO:0000313" key="3">
    <source>
        <dbReference type="EMBL" id="TKA72602.1"/>
    </source>
</evidence>
<keyword evidence="1" id="KW-0472">Membrane</keyword>
<dbReference type="InterPro" id="IPR049326">
    <property type="entry name" value="Rhodopsin_dom_fungi"/>
</dbReference>
<accession>A0A4U0X7T6</accession>
<gene>
    <name evidence="3" type="ORF">B0A55_06413</name>
</gene>
<dbReference type="AlphaFoldDB" id="A0A4U0X7T6"/>
<dbReference type="PANTHER" id="PTHR39614">
    <property type="entry name" value="INTEGRAL MEMBRANE PROTEIN"/>
    <property type="match status" value="1"/>
</dbReference>
<dbReference type="PANTHER" id="PTHR39614:SF2">
    <property type="entry name" value="INTEGRAL MEMBRANE PROTEIN"/>
    <property type="match status" value="1"/>
</dbReference>
<evidence type="ECO:0000313" key="4">
    <source>
        <dbReference type="Proteomes" id="UP000309340"/>
    </source>
</evidence>
<feature type="transmembrane region" description="Helical" evidence="1">
    <location>
        <begin position="92"/>
        <end position="112"/>
    </location>
</feature>
<feature type="transmembrane region" description="Helical" evidence="1">
    <location>
        <begin position="158"/>
        <end position="176"/>
    </location>
</feature>
<keyword evidence="4" id="KW-1185">Reference proteome</keyword>
<dbReference type="OrthoDB" id="3918601at2759"/>
<comment type="caution">
    <text evidence="3">The sequence shown here is derived from an EMBL/GenBank/DDBJ whole genome shotgun (WGS) entry which is preliminary data.</text>
</comment>
<dbReference type="EMBL" id="NAJQ01000302">
    <property type="protein sequence ID" value="TKA72602.1"/>
    <property type="molecule type" value="Genomic_DNA"/>
</dbReference>
<feature type="transmembrane region" description="Helical" evidence="1">
    <location>
        <begin position="203"/>
        <end position="229"/>
    </location>
</feature>